<feature type="domain" description="Translocation and assembly module TamB C-terminal" evidence="7">
    <location>
        <begin position="1183"/>
        <end position="1639"/>
    </location>
</feature>
<dbReference type="GO" id="GO:0009306">
    <property type="term" value="P:protein secretion"/>
    <property type="evidence" value="ECO:0007669"/>
    <property type="project" value="InterPro"/>
</dbReference>
<keyword evidence="2 6" id="KW-0812">Transmembrane</keyword>
<keyword evidence="3 6" id="KW-1133">Transmembrane helix</keyword>
<accession>A0A2S7WU80</accession>
<feature type="compositionally biased region" description="Basic and acidic residues" evidence="5">
    <location>
        <begin position="1659"/>
        <end position="1672"/>
    </location>
</feature>
<evidence type="ECO:0000313" key="8">
    <source>
        <dbReference type="EMBL" id="PQJ80881.1"/>
    </source>
</evidence>
<reference evidence="8 9" key="1">
    <citation type="submission" date="2016-12" db="EMBL/GenBank/DDBJ databases">
        <title>Trade-off between light-utilization and light-protection in marine flavobacteria.</title>
        <authorList>
            <person name="Kumagai Y."/>
            <person name="Yoshizawa S."/>
            <person name="Kogure K."/>
            <person name="Iwasaki W."/>
        </authorList>
    </citation>
    <scope>NUCLEOTIDE SEQUENCE [LARGE SCALE GENOMIC DNA]</scope>
    <source>
        <strain evidence="8 9">NBRC 108759</strain>
    </source>
</reference>
<dbReference type="Pfam" id="PF04357">
    <property type="entry name" value="TamB"/>
    <property type="match status" value="1"/>
</dbReference>
<dbReference type="OrthoDB" id="680700at2"/>
<organism evidence="8 9">
    <name type="scientific">Polaribacter porphyrae</name>
    <dbReference type="NCBI Taxonomy" id="1137780"/>
    <lineage>
        <taxon>Bacteria</taxon>
        <taxon>Pseudomonadati</taxon>
        <taxon>Bacteroidota</taxon>
        <taxon>Flavobacteriia</taxon>
        <taxon>Flavobacteriales</taxon>
        <taxon>Flavobacteriaceae</taxon>
    </lineage>
</organism>
<evidence type="ECO:0000256" key="4">
    <source>
        <dbReference type="ARBA" id="ARBA00023136"/>
    </source>
</evidence>
<gene>
    <name evidence="8" type="ORF">BTO18_03020</name>
</gene>
<keyword evidence="4 6" id="KW-0472">Membrane</keyword>
<name>A0A2S7WU80_9FLAO</name>
<evidence type="ECO:0000313" key="9">
    <source>
        <dbReference type="Proteomes" id="UP000238882"/>
    </source>
</evidence>
<sequence>MAYQKNKKRRFRFLRRTLRVFVGIITFLILLVLFVKSPWGQNIIINQITSYISKKTNTKIAIDKAFITFDGSVKIDGLFLEDKKGDTLVYSKSLKANLPLWGLINGTALGVDDVKWNGLRANIIRKDTVSGYNFQFLIDALAPQKTDTIVKDTISKSPEIIIGNLDLTNVHVVYNDIPLGIESSYKVNQLKTSMKKVDAENMVFKTNDLLLTDANIKYIQKPVLVVSDEEILLPNLSAENITVKNTKFYYEATESNLITDLNLLDFSSENPQLNLEEGVFNIDDITLKKSTITVKTETVKNQNRKKQNSEFFLPDLLLKIGGVNLENNKINYIVDNQIVRNDILNPNALAFQNVNLIASDISYENKKAALNLSTFNFSESSGLDLQKLTFKGSFSNSKLDINKLQFLSEGNSIAGNFEMFYNSLQQLIVNPEVAKVKLNLPTINLNLNRLLRFQPSLKKNSYIKELSKKPIVGSVFANGNLANINLYNSKINWGKTTEIALDGTIKNATNMDKLKLNLPEIKAKTTRNDILKFINEDSLGIKLPKEILLTGSINGSLKDIKTDLKLKSSQGTIVVNGNLTNTDKINFDATISIKDYQLNELLKNDKLGTATINIKSKGNGKTLNDLDATLNVTVSELKLNNYAIKDLQLNGDFKNGIGNLKSKYKDSNLNIKLDAFVDLDTVNTKANATINVIGADLEALGLMQRKVKTGMDITLGFKGNATNYTVDADVKNGAVVYDNKTYLLGGINVNGFIDKDTTAVSFKNKTIDLKLASNTDPARFSKALEQHIFSYFYRDEIISDTIKNPVNLTFRGKIAQTPLLEEVFLVNIKDIDTIDIAVDFNQKKRKLNAKITAPHINYSGNEIDSLSFTMNTNKDDFNFRLGFKDIKANPLDVPKTVITGNQKNNELSLNFKGIHKDELMMNVNTKITGNRDLLKFTVASDSLFLNKHSWAIPENNQIEFIDNNQLKFTNFKITKGNQSIEITDELDTSEIKDFSKDHIAIKYNNFQVKEVFNYLNPEKEIATGILNGTFILEDPFQNTGVIADLNVKNLKFLKTDFGKLSLQGKSLGNGKYDFGAKLKEGDVDLDLTGDYLVANEEAFLNLDLNINEFKMKALNTLSMGELKDTSGSFSGNFNVDGTLSAPKYNGDISFDNANFNITKLNTKFTLLNEKLKVNNQGLFMNNFTVLDAKKNKLILKGNIKTKSFINPKFNLQLKANNFRLLNASKKDNPNLYGTATFNANADLTGDLQIPKLTANVTLGKDTNVTYVLPATYANIENRDEVVAFVNRENPNAILTQTEEQTAIISGFDIFTKLKIDKQAAITVVINEDTGDNFKVSGDGDFIFNMIPNGRISLTGAYEIANGHYELNLYGLVNRKFYLAPGGRISWSGDPFDAKLDASAIYNIKTSASPLMAAQISDEDPSIKNKFKQVLPFNVYLNIDGELMQPKISFNLDMPEDEQGAIGGQVYGRVQQVNQQEEELNKQVFSLLVLNRFYPDSGSDGSLGGFSTIARDNLNDAVSGQLNAFSDKILGNSGIELNFDLNSYTDYQGTAATDRTQLGVTAQKKLFDDRLTVRVGSDVDLQGSNPTGEQTPLIGNVSLEYKLSKDGRYRLKGFRRSQFENVIDGQTIVSGVALIFMQEFNEFRELWNAIFRAQKEIDEEREKTKAKLEAKEEATEEETDKSIEKKKN</sequence>
<dbReference type="InterPro" id="IPR007452">
    <property type="entry name" value="TamB_C"/>
</dbReference>
<dbReference type="Proteomes" id="UP000238882">
    <property type="component" value="Unassembled WGS sequence"/>
</dbReference>
<evidence type="ECO:0000256" key="1">
    <source>
        <dbReference type="ARBA" id="ARBA00004167"/>
    </source>
</evidence>
<feature type="region of interest" description="Disordered" evidence="5">
    <location>
        <begin position="1659"/>
        <end position="1687"/>
    </location>
</feature>
<keyword evidence="9" id="KW-1185">Reference proteome</keyword>
<dbReference type="GO" id="GO:0005886">
    <property type="term" value="C:plasma membrane"/>
    <property type="evidence" value="ECO:0007669"/>
    <property type="project" value="InterPro"/>
</dbReference>
<protein>
    <recommendedName>
        <fullName evidence="7">Translocation and assembly module TamB C-terminal domain-containing protein</fullName>
    </recommendedName>
</protein>
<evidence type="ECO:0000256" key="6">
    <source>
        <dbReference type="SAM" id="Phobius"/>
    </source>
</evidence>
<evidence type="ECO:0000256" key="5">
    <source>
        <dbReference type="SAM" id="MobiDB-lite"/>
    </source>
</evidence>
<evidence type="ECO:0000256" key="3">
    <source>
        <dbReference type="ARBA" id="ARBA00022989"/>
    </source>
</evidence>
<comment type="subcellular location">
    <subcellularLocation>
        <location evidence="1">Membrane</location>
        <topology evidence="1">Single-pass membrane protein</topology>
    </subcellularLocation>
</comment>
<proteinExistence type="predicted"/>
<evidence type="ECO:0000256" key="2">
    <source>
        <dbReference type="ARBA" id="ARBA00022692"/>
    </source>
</evidence>
<feature type="transmembrane region" description="Helical" evidence="6">
    <location>
        <begin position="20"/>
        <end position="39"/>
    </location>
</feature>
<dbReference type="EMBL" id="MSCN01000001">
    <property type="protein sequence ID" value="PQJ80881.1"/>
    <property type="molecule type" value="Genomic_DNA"/>
</dbReference>
<comment type="caution">
    <text evidence="8">The sequence shown here is derived from an EMBL/GenBank/DDBJ whole genome shotgun (WGS) entry which is preliminary data.</text>
</comment>
<evidence type="ECO:0000259" key="7">
    <source>
        <dbReference type="Pfam" id="PF04357"/>
    </source>
</evidence>